<keyword evidence="4 7" id="KW-0812">Transmembrane</keyword>
<evidence type="ECO:0000256" key="4">
    <source>
        <dbReference type="ARBA" id="ARBA00022692"/>
    </source>
</evidence>
<keyword evidence="3" id="KW-1003">Cell membrane</keyword>
<keyword evidence="9" id="KW-1185">Reference proteome</keyword>
<name>A0ABT0DAG5_9HYPH</name>
<dbReference type="PANTHER" id="PTHR43663:SF1">
    <property type="entry name" value="CHROMATE TRANSPORTER"/>
    <property type="match status" value="1"/>
</dbReference>
<comment type="similarity">
    <text evidence="2">Belongs to the chromate ion transporter (CHR) (TC 2.A.51) family.</text>
</comment>
<dbReference type="Proteomes" id="UP001203284">
    <property type="component" value="Unassembled WGS sequence"/>
</dbReference>
<dbReference type="RefSeq" id="WP_247028438.1">
    <property type="nucleotide sequence ID" value="NZ_JALKCH010000005.1"/>
</dbReference>
<feature type="transmembrane region" description="Helical" evidence="7">
    <location>
        <begin position="123"/>
        <end position="144"/>
    </location>
</feature>
<feature type="transmembrane region" description="Helical" evidence="7">
    <location>
        <begin position="94"/>
        <end position="117"/>
    </location>
</feature>
<keyword evidence="5 7" id="KW-1133">Transmembrane helix</keyword>
<comment type="subcellular location">
    <subcellularLocation>
        <location evidence="1">Cell membrane</location>
        <topology evidence="1">Multi-pass membrane protein</topology>
    </subcellularLocation>
</comment>
<evidence type="ECO:0000256" key="7">
    <source>
        <dbReference type="SAM" id="Phobius"/>
    </source>
</evidence>
<dbReference type="EMBL" id="JALKCH010000005">
    <property type="protein sequence ID" value="MCK0196925.1"/>
    <property type="molecule type" value="Genomic_DNA"/>
</dbReference>
<gene>
    <name evidence="8" type="ORF">MWN34_08365</name>
</gene>
<evidence type="ECO:0000256" key="3">
    <source>
        <dbReference type="ARBA" id="ARBA00022475"/>
    </source>
</evidence>
<protein>
    <submittedName>
        <fullName evidence="8">Chromate transporter</fullName>
    </submittedName>
</protein>
<evidence type="ECO:0000313" key="8">
    <source>
        <dbReference type="EMBL" id="MCK0196925.1"/>
    </source>
</evidence>
<comment type="caution">
    <text evidence="8">The sequence shown here is derived from an EMBL/GenBank/DDBJ whole genome shotgun (WGS) entry which is preliminary data.</text>
</comment>
<organism evidence="8 9">
    <name type="scientific">Ancylobacter crimeensis</name>
    <dbReference type="NCBI Taxonomy" id="2579147"/>
    <lineage>
        <taxon>Bacteria</taxon>
        <taxon>Pseudomonadati</taxon>
        <taxon>Pseudomonadota</taxon>
        <taxon>Alphaproteobacteria</taxon>
        <taxon>Hyphomicrobiales</taxon>
        <taxon>Xanthobacteraceae</taxon>
        <taxon>Ancylobacter</taxon>
    </lineage>
</organism>
<accession>A0ABT0DAG5</accession>
<dbReference type="PANTHER" id="PTHR43663">
    <property type="entry name" value="CHROMATE TRANSPORT PROTEIN-RELATED"/>
    <property type="match status" value="1"/>
</dbReference>
<feature type="transmembrane region" description="Helical" evidence="7">
    <location>
        <begin position="180"/>
        <end position="197"/>
    </location>
</feature>
<feature type="transmembrane region" description="Helical" evidence="7">
    <location>
        <begin position="27"/>
        <end position="46"/>
    </location>
</feature>
<evidence type="ECO:0000256" key="1">
    <source>
        <dbReference type="ARBA" id="ARBA00004651"/>
    </source>
</evidence>
<sequence>MSLPDATAEPTAPLSPDARPAPSLRDLFVGFLSVAVVAFGGVLPIARRAVVERYQWVSPEEFVELVGLAQFLPGPNIVNLAVVIGGRFRGPVGALVAVLGLTLVPMAIVITLGALFTRYADVAILRDVLAGLAAAAAGLVLAMAGRMAETIWRRPTVHAAAVAFAAYGAVAGLGLPLVPVMLTIAPVSVALAWWQIARAARKSGAP</sequence>
<evidence type="ECO:0000256" key="5">
    <source>
        <dbReference type="ARBA" id="ARBA00022989"/>
    </source>
</evidence>
<proteinExistence type="inferred from homology"/>
<keyword evidence="6 7" id="KW-0472">Membrane</keyword>
<dbReference type="InterPro" id="IPR052518">
    <property type="entry name" value="CHR_Transporter"/>
</dbReference>
<evidence type="ECO:0000256" key="6">
    <source>
        <dbReference type="ARBA" id="ARBA00023136"/>
    </source>
</evidence>
<dbReference type="InterPro" id="IPR003370">
    <property type="entry name" value="Chromate_transpt"/>
</dbReference>
<dbReference type="Pfam" id="PF02417">
    <property type="entry name" value="Chromate_transp"/>
    <property type="match status" value="1"/>
</dbReference>
<evidence type="ECO:0000256" key="2">
    <source>
        <dbReference type="ARBA" id="ARBA00005262"/>
    </source>
</evidence>
<evidence type="ECO:0000313" key="9">
    <source>
        <dbReference type="Proteomes" id="UP001203284"/>
    </source>
</evidence>
<reference evidence="8 9" key="1">
    <citation type="submission" date="2022-04" db="EMBL/GenBank/DDBJ databases">
        <authorList>
            <person name="Grouzdev D.S."/>
            <person name="Pantiukh K.S."/>
            <person name="Krutkina M.S."/>
        </authorList>
    </citation>
    <scope>NUCLEOTIDE SEQUENCE [LARGE SCALE GENOMIC DNA]</scope>
    <source>
        <strain evidence="8 9">6x-1</strain>
    </source>
</reference>